<protein>
    <submittedName>
        <fullName evidence="2">Uncharacterized protein</fullName>
    </submittedName>
</protein>
<evidence type="ECO:0000313" key="3">
    <source>
        <dbReference type="Proteomes" id="UP000322214"/>
    </source>
</evidence>
<dbReference type="AlphaFoldDB" id="A0A5B9PF15"/>
<evidence type="ECO:0000313" key="2">
    <source>
        <dbReference type="EMBL" id="QEG21493.1"/>
    </source>
</evidence>
<gene>
    <name evidence="2" type="ORF">MFFC18_13490</name>
</gene>
<reference evidence="2 3" key="1">
    <citation type="submission" date="2019-08" db="EMBL/GenBank/DDBJ databases">
        <title>Deep-cultivation of Planctomycetes and their phenomic and genomic characterization uncovers novel biology.</title>
        <authorList>
            <person name="Wiegand S."/>
            <person name="Jogler M."/>
            <person name="Boedeker C."/>
            <person name="Pinto D."/>
            <person name="Vollmers J."/>
            <person name="Rivas-Marin E."/>
            <person name="Kohn T."/>
            <person name="Peeters S.H."/>
            <person name="Heuer A."/>
            <person name="Rast P."/>
            <person name="Oberbeckmann S."/>
            <person name="Bunk B."/>
            <person name="Jeske O."/>
            <person name="Meyerdierks A."/>
            <person name="Storesund J.E."/>
            <person name="Kallscheuer N."/>
            <person name="Luecker S."/>
            <person name="Lage O.M."/>
            <person name="Pohl T."/>
            <person name="Merkel B.J."/>
            <person name="Hornburger P."/>
            <person name="Mueller R.-W."/>
            <person name="Bruemmer F."/>
            <person name="Labrenz M."/>
            <person name="Spormann A.M."/>
            <person name="Op den Camp H."/>
            <person name="Overmann J."/>
            <person name="Amann R."/>
            <person name="Jetten M.S.M."/>
            <person name="Mascher T."/>
            <person name="Medema M.H."/>
            <person name="Devos D.P."/>
            <person name="Kaster A.-K."/>
            <person name="Ovreas L."/>
            <person name="Rohde M."/>
            <person name="Galperin M.Y."/>
            <person name="Jogler C."/>
        </authorList>
    </citation>
    <scope>NUCLEOTIDE SEQUENCE [LARGE SCALE GENOMIC DNA]</scope>
    <source>
        <strain evidence="2 3">FC18</strain>
    </source>
</reference>
<name>A0A5B9PF15_9BACT</name>
<evidence type="ECO:0000256" key="1">
    <source>
        <dbReference type="SAM" id="Phobius"/>
    </source>
</evidence>
<sequence>MQTEWIVCKPPTIGVAVWFVLTFLFCAAAGIVLPIVDAPVWVFVVFATLALIAIGNGVAIARSRFRYNENEIESRYFRHIKRRWDEASGWSRVGENGTLFIGFNDGAIIGSDGWAIGEADVDALIPILQQKLGEPRTGAEMIMPWYVKLLIGNFVR</sequence>
<organism evidence="2 3">
    <name type="scientific">Mariniblastus fucicola</name>
    <dbReference type="NCBI Taxonomy" id="980251"/>
    <lineage>
        <taxon>Bacteria</taxon>
        <taxon>Pseudomonadati</taxon>
        <taxon>Planctomycetota</taxon>
        <taxon>Planctomycetia</taxon>
        <taxon>Pirellulales</taxon>
        <taxon>Pirellulaceae</taxon>
        <taxon>Mariniblastus</taxon>
    </lineage>
</organism>
<keyword evidence="1" id="KW-1133">Transmembrane helix</keyword>
<dbReference type="KEGG" id="mff:MFFC18_13490"/>
<dbReference type="Proteomes" id="UP000322214">
    <property type="component" value="Chromosome"/>
</dbReference>
<feature type="transmembrane region" description="Helical" evidence="1">
    <location>
        <begin position="12"/>
        <end position="35"/>
    </location>
</feature>
<accession>A0A5B9PF15</accession>
<feature type="transmembrane region" description="Helical" evidence="1">
    <location>
        <begin position="41"/>
        <end position="61"/>
    </location>
</feature>
<keyword evidence="1" id="KW-0472">Membrane</keyword>
<keyword evidence="1" id="KW-0812">Transmembrane</keyword>
<dbReference type="STRING" id="980251.GCA_001642875_00322"/>
<keyword evidence="3" id="KW-1185">Reference proteome</keyword>
<dbReference type="EMBL" id="CP042912">
    <property type="protein sequence ID" value="QEG21493.1"/>
    <property type="molecule type" value="Genomic_DNA"/>
</dbReference>
<proteinExistence type="predicted"/>